<evidence type="ECO:0000313" key="1">
    <source>
        <dbReference type="EMBL" id="SVC34846.1"/>
    </source>
</evidence>
<protein>
    <submittedName>
        <fullName evidence="1">Uncharacterized protein</fullName>
    </submittedName>
</protein>
<organism evidence="1">
    <name type="scientific">marine metagenome</name>
    <dbReference type="NCBI Taxonomy" id="408172"/>
    <lineage>
        <taxon>unclassified sequences</taxon>
        <taxon>metagenomes</taxon>
        <taxon>ecological metagenomes</taxon>
    </lineage>
</organism>
<sequence>MTIHENEQIDNTYYGKRGRAYPSLKEQLDMQYHDQLDGTTTWKDAIAKVKTDNPKPTE</sequence>
<dbReference type="EMBL" id="UINC01086412">
    <property type="protein sequence ID" value="SVC34846.1"/>
    <property type="molecule type" value="Genomic_DNA"/>
</dbReference>
<proteinExistence type="predicted"/>
<gene>
    <name evidence="1" type="ORF">METZ01_LOCUS287700</name>
</gene>
<accession>A0A382LDV5</accession>
<dbReference type="AlphaFoldDB" id="A0A382LDV5"/>
<name>A0A382LDV5_9ZZZZ</name>
<reference evidence="1" key="1">
    <citation type="submission" date="2018-05" db="EMBL/GenBank/DDBJ databases">
        <authorList>
            <person name="Lanie J.A."/>
            <person name="Ng W.-L."/>
            <person name="Kazmierczak K.M."/>
            <person name="Andrzejewski T.M."/>
            <person name="Davidsen T.M."/>
            <person name="Wayne K.J."/>
            <person name="Tettelin H."/>
            <person name="Glass J.I."/>
            <person name="Rusch D."/>
            <person name="Podicherti R."/>
            <person name="Tsui H.-C.T."/>
            <person name="Winkler M.E."/>
        </authorList>
    </citation>
    <scope>NUCLEOTIDE SEQUENCE</scope>
</reference>